<proteinExistence type="predicted"/>
<dbReference type="HOGENOM" id="CLU_2141913_0_0_9"/>
<evidence type="ECO:0000313" key="2">
    <source>
        <dbReference type="Proteomes" id="UP000005262"/>
    </source>
</evidence>
<protein>
    <submittedName>
        <fullName evidence="1">Uncharacterized protein</fullName>
    </submittedName>
</protein>
<dbReference type="RefSeq" id="WP_014905193.1">
    <property type="nucleotide sequence ID" value="NC_018515.1"/>
</dbReference>
<organism evidence="1 2">
    <name type="scientific">Desulfosporosinus meridiei (strain ATCC BAA-275 / DSM 13257 / KCTC 12902 / NCIMB 13706 / S10)</name>
    <dbReference type="NCBI Taxonomy" id="768704"/>
    <lineage>
        <taxon>Bacteria</taxon>
        <taxon>Bacillati</taxon>
        <taxon>Bacillota</taxon>
        <taxon>Clostridia</taxon>
        <taxon>Eubacteriales</taxon>
        <taxon>Desulfitobacteriaceae</taxon>
        <taxon>Desulfosporosinus</taxon>
    </lineage>
</organism>
<sequence length="128" mass="14027">MKQLTAGQLLDIQGLAKNHNHLVSQASIDFHGNGLMRVTIISTLDADQEDLNGVLEDMFPGMEYRGNVGVEIVGGEPSEFHFIDYNGETLINLCMKKAPVGAEAQKEVNHFDCSTELQEFESLGSGMK</sequence>
<dbReference type="AlphaFoldDB" id="J7IWW3"/>
<name>J7IWW3_DESMD</name>
<dbReference type="STRING" id="768704.Desmer_4481"/>
<accession>J7IWW3</accession>
<evidence type="ECO:0000313" key="1">
    <source>
        <dbReference type="EMBL" id="AFQ46287.1"/>
    </source>
</evidence>
<dbReference type="Proteomes" id="UP000005262">
    <property type="component" value="Chromosome"/>
</dbReference>
<reference evidence="1 2" key="1">
    <citation type="journal article" date="2012" name="J. Bacteriol.">
        <title>Complete genome sequences of Desulfosporosinus orientis DSM765T, Desulfosporosinus youngiae DSM17734T, Desulfosporosinus meridiei DSM13257T, and Desulfosporosinus acidiphilus DSM22704T.</title>
        <authorList>
            <person name="Pester M."/>
            <person name="Brambilla E."/>
            <person name="Alazard D."/>
            <person name="Rattei T."/>
            <person name="Weinmaier T."/>
            <person name="Han J."/>
            <person name="Lucas S."/>
            <person name="Lapidus A."/>
            <person name="Cheng J.F."/>
            <person name="Goodwin L."/>
            <person name="Pitluck S."/>
            <person name="Peters L."/>
            <person name="Ovchinnikova G."/>
            <person name="Teshima H."/>
            <person name="Detter J.C."/>
            <person name="Han C.S."/>
            <person name="Tapia R."/>
            <person name="Land M.L."/>
            <person name="Hauser L."/>
            <person name="Kyrpides N.C."/>
            <person name="Ivanova N.N."/>
            <person name="Pagani I."/>
            <person name="Huntmann M."/>
            <person name="Wei C.L."/>
            <person name="Davenport K.W."/>
            <person name="Daligault H."/>
            <person name="Chain P.S."/>
            <person name="Chen A."/>
            <person name="Mavromatis K."/>
            <person name="Markowitz V."/>
            <person name="Szeto E."/>
            <person name="Mikhailova N."/>
            <person name="Pati A."/>
            <person name="Wagner M."/>
            <person name="Woyke T."/>
            <person name="Ollivier B."/>
            <person name="Klenk H.P."/>
            <person name="Spring S."/>
            <person name="Loy A."/>
        </authorList>
    </citation>
    <scope>NUCLEOTIDE SEQUENCE [LARGE SCALE GENOMIC DNA]</scope>
    <source>
        <strain evidence="2">ATCC BAA-275 / DSM 13257 / NCIMB 13706 / S10</strain>
    </source>
</reference>
<dbReference type="EMBL" id="CP003629">
    <property type="protein sequence ID" value="AFQ46287.1"/>
    <property type="molecule type" value="Genomic_DNA"/>
</dbReference>
<gene>
    <name evidence="1" type="ordered locus">Desmer_4481</name>
</gene>
<keyword evidence="2" id="KW-1185">Reference proteome</keyword>
<reference evidence="2" key="2">
    <citation type="submission" date="2012-08" db="EMBL/GenBank/DDBJ databases">
        <title>Finished genome of Desulfosporosinus meridiei DSM 13257.</title>
        <authorList>
            <person name="Huntemann M."/>
            <person name="Wei C.-L."/>
            <person name="Han J."/>
            <person name="Detter J.C."/>
            <person name="Han C."/>
            <person name="Davenport K."/>
            <person name="Daligault H."/>
            <person name="Erkkila T."/>
            <person name="Gu W."/>
            <person name="Munk A.C.C."/>
            <person name="Teshima H."/>
            <person name="Xu Y."/>
            <person name="Chain P."/>
            <person name="Tapia R."/>
            <person name="Chen A."/>
            <person name="Krypides N."/>
            <person name="Mavromatis K."/>
            <person name="Markowitz V."/>
            <person name="Szeto E."/>
            <person name="Ivanova N."/>
            <person name="Mikhailova N."/>
            <person name="Ovchinnikova G."/>
            <person name="Pagani I."/>
            <person name="Pati A."/>
            <person name="Goodwin L."/>
            <person name="Peters L."/>
            <person name="Pitluck S."/>
            <person name="Woyke T."/>
            <person name="Pester M."/>
            <person name="Spring S."/>
            <person name="Ollivier B."/>
            <person name="Rattei T."/>
            <person name="Klenk H.-P."/>
            <person name="Wagner M."/>
            <person name="Loy A."/>
        </authorList>
    </citation>
    <scope>NUCLEOTIDE SEQUENCE [LARGE SCALE GENOMIC DNA]</scope>
    <source>
        <strain evidence="2">ATCC BAA-275 / DSM 13257 / NCIMB 13706 / S10</strain>
    </source>
</reference>
<dbReference type="KEGG" id="dmi:Desmer_4481"/>